<comment type="caution">
    <text evidence="1">The sequence shown here is derived from an EMBL/GenBank/DDBJ whole genome shotgun (WGS) entry which is preliminary data.</text>
</comment>
<name>A0ABV9WED3_9ACTN</name>
<dbReference type="EMBL" id="JBHSIU010000102">
    <property type="protein sequence ID" value="MFC5006404.1"/>
    <property type="molecule type" value="Genomic_DNA"/>
</dbReference>
<proteinExistence type="predicted"/>
<dbReference type="RefSeq" id="WP_380127031.1">
    <property type="nucleotide sequence ID" value="NZ_JBHSIU010000102.1"/>
</dbReference>
<reference evidence="2" key="1">
    <citation type="journal article" date="2019" name="Int. J. Syst. Evol. Microbiol.">
        <title>The Global Catalogue of Microorganisms (GCM) 10K type strain sequencing project: providing services to taxonomists for standard genome sequencing and annotation.</title>
        <authorList>
            <consortium name="The Broad Institute Genomics Platform"/>
            <consortium name="The Broad Institute Genome Sequencing Center for Infectious Disease"/>
            <person name="Wu L."/>
            <person name="Ma J."/>
        </authorList>
    </citation>
    <scope>NUCLEOTIDE SEQUENCE [LARGE SCALE GENOMIC DNA]</scope>
    <source>
        <strain evidence="2">CGMCC 4.7152</strain>
    </source>
</reference>
<evidence type="ECO:0000313" key="2">
    <source>
        <dbReference type="Proteomes" id="UP001595912"/>
    </source>
</evidence>
<dbReference type="Proteomes" id="UP001595912">
    <property type="component" value="Unassembled WGS sequence"/>
</dbReference>
<keyword evidence="2" id="KW-1185">Reference proteome</keyword>
<organism evidence="1 2">
    <name type="scientific">Dactylosporangium cerinum</name>
    <dbReference type="NCBI Taxonomy" id="1434730"/>
    <lineage>
        <taxon>Bacteria</taxon>
        <taxon>Bacillati</taxon>
        <taxon>Actinomycetota</taxon>
        <taxon>Actinomycetes</taxon>
        <taxon>Micromonosporales</taxon>
        <taxon>Micromonosporaceae</taxon>
        <taxon>Dactylosporangium</taxon>
    </lineage>
</organism>
<accession>A0ABV9WED3</accession>
<protein>
    <submittedName>
        <fullName evidence="1">Uncharacterized protein</fullName>
    </submittedName>
</protein>
<gene>
    <name evidence="1" type="ORF">ACFPIJ_52370</name>
</gene>
<evidence type="ECO:0000313" key="1">
    <source>
        <dbReference type="EMBL" id="MFC5006404.1"/>
    </source>
</evidence>
<sequence>MAVRYGLLSTHPPTRCGLATFNAALAAQLMVADGWSGGIVRVTADDDDQHSVPGVVHTWPAGSVAGWLDAAEALNVFEATLRISEPLQQRRRLRTIRPGQPLAL</sequence>